<dbReference type="PANTHER" id="PTHR11533">
    <property type="entry name" value="PROTEASE M1 ZINC METALLOPROTEASE"/>
    <property type="match status" value="1"/>
</dbReference>
<accession>A0ABW9Z5N7</accession>
<dbReference type="Proteomes" id="UP000798602">
    <property type="component" value="Unassembled WGS sequence"/>
</dbReference>
<organism evidence="3 4">
    <name type="scientific">Flavobacterium ichthyis</name>
    <dbReference type="NCBI Taxonomy" id="2698827"/>
    <lineage>
        <taxon>Bacteria</taxon>
        <taxon>Pseudomonadati</taxon>
        <taxon>Bacteroidota</taxon>
        <taxon>Flavobacteriia</taxon>
        <taxon>Flavobacteriales</taxon>
        <taxon>Flavobacteriaceae</taxon>
        <taxon>Flavobacterium</taxon>
    </lineage>
</organism>
<evidence type="ECO:0000313" key="3">
    <source>
        <dbReference type="EMBL" id="NBL64157.1"/>
    </source>
</evidence>
<dbReference type="CDD" id="cd09603">
    <property type="entry name" value="M1_APN_like"/>
    <property type="match status" value="1"/>
</dbReference>
<protein>
    <submittedName>
        <fullName evidence="3">M1 family peptidase</fullName>
    </submittedName>
</protein>
<dbReference type="InterPro" id="IPR050344">
    <property type="entry name" value="Peptidase_M1_aminopeptidases"/>
</dbReference>
<evidence type="ECO:0000313" key="4">
    <source>
        <dbReference type="Proteomes" id="UP000798602"/>
    </source>
</evidence>
<dbReference type="InterPro" id="IPR045357">
    <property type="entry name" value="Aminopeptidase_N-like_N"/>
</dbReference>
<dbReference type="SUPFAM" id="SSF55486">
    <property type="entry name" value="Metalloproteases ('zincins'), catalytic domain"/>
    <property type="match status" value="1"/>
</dbReference>
<dbReference type="Gene3D" id="1.10.390.10">
    <property type="entry name" value="Neutral Protease Domain 2"/>
    <property type="match status" value="1"/>
</dbReference>
<gene>
    <name evidence="3" type="ORF">GV828_02960</name>
</gene>
<feature type="domain" description="Peptidase M1 membrane alanine aminopeptidase" evidence="1">
    <location>
        <begin position="259"/>
        <end position="462"/>
    </location>
</feature>
<dbReference type="InterPro" id="IPR027268">
    <property type="entry name" value="Peptidase_M4/M1_CTD_sf"/>
</dbReference>
<dbReference type="PANTHER" id="PTHR11533:SF174">
    <property type="entry name" value="PUROMYCIN-SENSITIVE AMINOPEPTIDASE-RELATED"/>
    <property type="match status" value="1"/>
</dbReference>
<keyword evidence="4" id="KW-1185">Reference proteome</keyword>
<reference evidence="4" key="1">
    <citation type="submission" date="2020-01" db="EMBL/GenBank/DDBJ databases">
        <title>Sphingomonas sp. strain CSW-10.</title>
        <authorList>
            <person name="Chen W.-M."/>
        </authorList>
    </citation>
    <scope>NUCLEOTIDE SEQUENCE [LARGE SCALE GENOMIC DNA]</scope>
    <source>
        <strain evidence="4">NST-5</strain>
    </source>
</reference>
<dbReference type="InterPro" id="IPR014782">
    <property type="entry name" value="Peptidase_M1_dom"/>
</dbReference>
<evidence type="ECO:0000259" key="2">
    <source>
        <dbReference type="Pfam" id="PF17900"/>
    </source>
</evidence>
<dbReference type="Pfam" id="PF17900">
    <property type="entry name" value="Peptidase_M1_N"/>
    <property type="match status" value="1"/>
</dbReference>
<sequence length="539" mass="62820">MKIIITIIFIFSFNYLDAQEFTRKDSLRGGFHFERTCYDVKRYDLDIIINPEEKSIQGFNEISFQVLQNTTKIQLDLFDNMNVDSLVFEQKKLNFSREFNAVFVNFKEEIKASEQIKKIKFYYSGNPKIAKNAPWDGGFVFKKDKNQKHWIGVAVQGTGASLWYPVKDSQSDEPDFGASIKVAVPDGLMNVSNGNFLGKENLKNGYTRWDWEVQNPINTYNITVNIGDYVQIHDEHNGLNLDYYVLRGNEEIAKKHFSIVKPMMDCFEEKFGEYPFKNDGYKLVETAYLGMEHQSAVAYGNKFQMGYLGSDISSTGIGLLFDYIVVHESAHEWFGNSITSQDIADLWIHEGFTTYSESVFVECLYGKEKAFEYLKGQKNRVANSSPVIGKFGVNKAGSSDAYFKGAQMLHTLRNILNDDSHWWKILREFAETYKHQIVDREMVVSFFNKKFNYNLNPFFAQYLEYTNIPELEFFQTKKELTLRFVTDVKNFKMPIWINIDGVDHKIEISNNWTSVKIKKRSDINFHESHFYIKLFKQKL</sequence>
<dbReference type="InterPro" id="IPR042097">
    <property type="entry name" value="Aminopeptidase_N-like_N_sf"/>
</dbReference>
<evidence type="ECO:0000259" key="1">
    <source>
        <dbReference type="Pfam" id="PF01433"/>
    </source>
</evidence>
<comment type="caution">
    <text evidence="3">The sequence shown here is derived from an EMBL/GenBank/DDBJ whole genome shotgun (WGS) entry which is preliminary data.</text>
</comment>
<dbReference type="EMBL" id="JAABLM010000003">
    <property type="protein sequence ID" value="NBL64157.1"/>
    <property type="molecule type" value="Genomic_DNA"/>
</dbReference>
<proteinExistence type="predicted"/>
<name>A0ABW9Z5N7_9FLAO</name>
<dbReference type="RefSeq" id="WP_166535987.1">
    <property type="nucleotide sequence ID" value="NZ_JAABLM010000003.1"/>
</dbReference>
<dbReference type="Gene3D" id="2.60.40.1730">
    <property type="entry name" value="tricorn interacting facor f3 domain"/>
    <property type="match status" value="1"/>
</dbReference>
<dbReference type="Pfam" id="PF01433">
    <property type="entry name" value="Peptidase_M1"/>
    <property type="match status" value="1"/>
</dbReference>
<dbReference type="SUPFAM" id="SSF63737">
    <property type="entry name" value="Leukotriene A4 hydrolase N-terminal domain"/>
    <property type="match status" value="1"/>
</dbReference>
<feature type="domain" description="Aminopeptidase N-like N-terminal" evidence="2">
    <location>
        <begin position="42"/>
        <end position="220"/>
    </location>
</feature>